<evidence type="ECO:0000256" key="2">
    <source>
        <dbReference type="SAM" id="MobiDB-lite"/>
    </source>
</evidence>
<evidence type="ECO:0008006" key="5">
    <source>
        <dbReference type="Google" id="ProtNLM"/>
    </source>
</evidence>
<protein>
    <recommendedName>
        <fullName evidence="5">START domain-containing protein</fullName>
    </recommendedName>
</protein>
<gene>
    <name evidence="3" type="ORF">SDRG_12521</name>
</gene>
<feature type="coiled-coil region" evidence="1">
    <location>
        <begin position="51"/>
        <end position="78"/>
    </location>
</feature>
<proteinExistence type="predicted"/>
<keyword evidence="1" id="KW-0175">Coiled coil</keyword>
<dbReference type="EMBL" id="JH767181">
    <property type="protein sequence ID" value="EQC29749.1"/>
    <property type="molecule type" value="Genomic_DNA"/>
</dbReference>
<dbReference type="OMA" id="CPTFGSS"/>
<evidence type="ECO:0000313" key="4">
    <source>
        <dbReference type="Proteomes" id="UP000030762"/>
    </source>
</evidence>
<dbReference type="Proteomes" id="UP000030762">
    <property type="component" value="Unassembled WGS sequence"/>
</dbReference>
<sequence length="393" mass="43759">MMELDDAACMDLLCDFVLCPTFGSSESTGDDDESHAQPPAKRPRKREAHHIAALRSTVADLVAQRDALQARKQRATQSPWEATSRRQAAARFAVEQEHAQLTRAVASQARLLESLQTVLARPQLVDMPILAPRLLDAPSSLRRATAEALVHAEYGRLESIVLASKIHHATSRVQNTSITYDESAHAIRVDCTMAQMHNLTVDQCALAIWKYYNNLVPIEVKDTSFVVLEEWDANLSYGRLIMETPGVEIHCHVVQKRFIEPNRVVICSATIAHDEKYPYDPDAYVLHESTWIAIETGSKPNMARVYYCGQGSVPCAPKPTPTMPYESLAKSLSTCYNAHLDAVKLVNVPITPSTQPSQKNLTGHVENLQQQINGLQSIVLQQQKMLQAMMLSR</sequence>
<dbReference type="STRING" id="1156394.T0PW50"/>
<dbReference type="RefSeq" id="XP_008616815.1">
    <property type="nucleotide sequence ID" value="XM_008618593.1"/>
</dbReference>
<dbReference type="GeneID" id="19953248"/>
<dbReference type="OrthoDB" id="10319255at2759"/>
<accession>T0PW50</accession>
<evidence type="ECO:0000256" key="1">
    <source>
        <dbReference type="SAM" id="Coils"/>
    </source>
</evidence>
<feature type="region of interest" description="Disordered" evidence="2">
    <location>
        <begin position="25"/>
        <end position="48"/>
    </location>
</feature>
<reference evidence="3 4" key="1">
    <citation type="submission" date="2012-04" db="EMBL/GenBank/DDBJ databases">
        <title>The Genome Sequence of Saprolegnia declina VS20.</title>
        <authorList>
            <consortium name="The Broad Institute Genome Sequencing Platform"/>
            <person name="Russ C."/>
            <person name="Nusbaum C."/>
            <person name="Tyler B."/>
            <person name="van West P."/>
            <person name="Dieguez-Uribeondo J."/>
            <person name="de Bruijn I."/>
            <person name="Tripathy S."/>
            <person name="Jiang R."/>
            <person name="Young S.K."/>
            <person name="Zeng Q."/>
            <person name="Gargeya S."/>
            <person name="Fitzgerald M."/>
            <person name="Haas B."/>
            <person name="Abouelleil A."/>
            <person name="Alvarado L."/>
            <person name="Arachchi H.M."/>
            <person name="Berlin A."/>
            <person name="Chapman S.B."/>
            <person name="Goldberg J."/>
            <person name="Griggs A."/>
            <person name="Gujja S."/>
            <person name="Hansen M."/>
            <person name="Howarth C."/>
            <person name="Imamovic A."/>
            <person name="Larimer J."/>
            <person name="McCowen C."/>
            <person name="Montmayeur A."/>
            <person name="Murphy C."/>
            <person name="Neiman D."/>
            <person name="Pearson M."/>
            <person name="Priest M."/>
            <person name="Roberts A."/>
            <person name="Saif S."/>
            <person name="Shea T."/>
            <person name="Sisk P."/>
            <person name="Sykes S."/>
            <person name="Wortman J."/>
            <person name="Nusbaum C."/>
            <person name="Birren B."/>
        </authorList>
    </citation>
    <scope>NUCLEOTIDE SEQUENCE [LARGE SCALE GENOMIC DNA]</scope>
    <source>
        <strain evidence="3 4">VS20</strain>
    </source>
</reference>
<evidence type="ECO:0000313" key="3">
    <source>
        <dbReference type="EMBL" id="EQC29749.1"/>
    </source>
</evidence>
<organism evidence="3 4">
    <name type="scientific">Saprolegnia diclina (strain VS20)</name>
    <dbReference type="NCBI Taxonomy" id="1156394"/>
    <lineage>
        <taxon>Eukaryota</taxon>
        <taxon>Sar</taxon>
        <taxon>Stramenopiles</taxon>
        <taxon>Oomycota</taxon>
        <taxon>Saprolegniomycetes</taxon>
        <taxon>Saprolegniales</taxon>
        <taxon>Saprolegniaceae</taxon>
        <taxon>Saprolegnia</taxon>
    </lineage>
</organism>
<dbReference type="InParanoid" id="T0PW50"/>
<dbReference type="VEuPathDB" id="FungiDB:SDRG_12521"/>
<name>T0PW50_SAPDV</name>
<keyword evidence="4" id="KW-1185">Reference proteome</keyword>
<dbReference type="AlphaFoldDB" id="T0PW50"/>